<proteinExistence type="predicted"/>
<dbReference type="Proteomes" id="UP000030848">
    <property type="component" value="Unassembled WGS sequence"/>
</dbReference>
<evidence type="ECO:0000259" key="2">
    <source>
        <dbReference type="Pfam" id="PF13349"/>
    </source>
</evidence>
<comment type="caution">
    <text evidence="3">The sequence shown here is derived from an EMBL/GenBank/DDBJ whole genome shotgun (WGS) entry which is preliminary data.</text>
</comment>
<feature type="compositionally biased region" description="Basic and acidic residues" evidence="1">
    <location>
        <begin position="43"/>
        <end position="56"/>
    </location>
</feature>
<dbReference type="Pfam" id="PF13349">
    <property type="entry name" value="DUF4097"/>
    <property type="match status" value="1"/>
</dbReference>
<feature type="region of interest" description="Disordered" evidence="1">
    <location>
        <begin position="42"/>
        <end position="64"/>
    </location>
</feature>
<gene>
    <name evidence="3" type="ORF">MINT15_23610</name>
</gene>
<evidence type="ECO:0000313" key="4">
    <source>
        <dbReference type="Proteomes" id="UP000030848"/>
    </source>
</evidence>
<accession>A0A837DCW8</accession>
<name>A0A837DCW8_9PSEU</name>
<reference evidence="3 4" key="1">
    <citation type="submission" date="2014-10" db="EMBL/GenBank/DDBJ databases">
        <title>Genome sequence of Micropolyspora internatus JCM3315.</title>
        <authorList>
            <person name="Shin S.-K."/>
            <person name="Yi H."/>
        </authorList>
    </citation>
    <scope>NUCLEOTIDE SEQUENCE [LARGE SCALE GENOMIC DNA]</scope>
    <source>
        <strain evidence="3 4">JCM 3315</strain>
    </source>
</reference>
<dbReference type="EMBL" id="JRZE01000005">
    <property type="protein sequence ID" value="KHF43636.1"/>
    <property type="molecule type" value="Genomic_DNA"/>
</dbReference>
<protein>
    <recommendedName>
        <fullName evidence="2">DUF4097 domain-containing protein</fullName>
    </recommendedName>
</protein>
<dbReference type="RefSeq" id="WP_015786836.1">
    <property type="nucleotide sequence ID" value="NZ_CALJZO010000005.1"/>
</dbReference>
<evidence type="ECO:0000313" key="3">
    <source>
        <dbReference type="EMBL" id="KHF43636.1"/>
    </source>
</evidence>
<dbReference type="OrthoDB" id="3677688at2"/>
<dbReference type="AlphaFoldDB" id="A0A837DCW8"/>
<dbReference type="InterPro" id="IPR025164">
    <property type="entry name" value="Toastrack_DUF4097"/>
</dbReference>
<evidence type="ECO:0000256" key="1">
    <source>
        <dbReference type="SAM" id="MobiDB-lite"/>
    </source>
</evidence>
<feature type="domain" description="DUF4097" evidence="2">
    <location>
        <begin position="172"/>
        <end position="301"/>
    </location>
</feature>
<organism evidence="3 4">
    <name type="scientific">Saccharomonospora viridis</name>
    <dbReference type="NCBI Taxonomy" id="1852"/>
    <lineage>
        <taxon>Bacteria</taxon>
        <taxon>Bacillati</taxon>
        <taxon>Actinomycetota</taxon>
        <taxon>Actinomycetes</taxon>
        <taxon>Pseudonocardiales</taxon>
        <taxon>Pseudonocardiaceae</taxon>
        <taxon>Saccharomonospora</taxon>
    </lineage>
</organism>
<sequence>MNTRPSDGPRGGDGTENVVRTQTFDVNGPVELDLDITAGTVEVHLDRGAGRSKDGDGGEDDDPADTTVAVEVRSAPFTSPAWAQSAAGVLSWVGEMFGGQVGGPFSNTPADAVREVRLEQVGERIVVRGPKTPPPVSAALTVTVHAPAGSHLRARTRLASVVVRGMCGRADISTGPGNVTLDRVVDSTTVRTSSGEVDIATSNGPVTVNGGSGDVRFGEVTAAVWVRTAGGEIVIDDAAAGSVEAFSGSGDIRIGIRKGVTAEIDLSSGGGSVHSALDVSDTPPEESAALTVRARSGAGDVLVTGAR</sequence>
<dbReference type="OMA" id="THIEVRH"/>